<organism evidence="3 4">
    <name type="scientific">Cyphellophora attinorum</name>
    <dbReference type="NCBI Taxonomy" id="1664694"/>
    <lineage>
        <taxon>Eukaryota</taxon>
        <taxon>Fungi</taxon>
        <taxon>Dikarya</taxon>
        <taxon>Ascomycota</taxon>
        <taxon>Pezizomycotina</taxon>
        <taxon>Eurotiomycetes</taxon>
        <taxon>Chaetothyriomycetidae</taxon>
        <taxon>Chaetothyriales</taxon>
        <taxon>Cyphellophoraceae</taxon>
        <taxon>Cyphellophora</taxon>
    </lineage>
</organism>
<evidence type="ECO:0000313" key="4">
    <source>
        <dbReference type="Proteomes" id="UP000038010"/>
    </source>
</evidence>
<feature type="region of interest" description="Disordered" evidence="2">
    <location>
        <begin position="104"/>
        <end position="137"/>
    </location>
</feature>
<evidence type="ECO:0000256" key="2">
    <source>
        <dbReference type="SAM" id="MobiDB-lite"/>
    </source>
</evidence>
<dbReference type="EMBL" id="LFJN01000003">
    <property type="protein sequence ID" value="KPI44262.1"/>
    <property type="molecule type" value="Genomic_DNA"/>
</dbReference>
<comment type="caution">
    <text evidence="3">The sequence shown here is derived from an EMBL/GenBank/DDBJ whole genome shotgun (WGS) entry which is preliminary data.</text>
</comment>
<feature type="region of interest" description="Disordered" evidence="2">
    <location>
        <begin position="346"/>
        <end position="365"/>
    </location>
</feature>
<dbReference type="Proteomes" id="UP000038010">
    <property type="component" value="Unassembled WGS sequence"/>
</dbReference>
<dbReference type="OrthoDB" id="2562743at2759"/>
<gene>
    <name evidence="3" type="ORF">AB675_8325</name>
</gene>
<dbReference type="STRING" id="1664694.A0A0N1HFW9"/>
<dbReference type="RefSeq" id="XP_018004225.1">
    <property type="nucleotide sequence ID" value="XM_018148763.1"/>
</dbReference>
<name>A0A0N1HFW9_9EURO</name>
<dbReference type="VEuPathDB" id="FungiDB:AB675_8325"/>
<feature type="coiled-coil region" evidence="1">
    <location>
        <begin position="169"/>
        <end position="196"/>
    </location>
</feature>
<dbReference type="AlphaFoldDB" id="A0A0N1HFW9"/>
<keyword evidence="4" id="KW-1185">Reference proteome</keyword>
<evidence type="ECO:0000313" key="3">
    <source>
        <dbReference type="EMBL" id="KPI44262.1"/>
    </source>
</evidence>
<feature type="compositionally biased region" description="Basic and acidic residues" evidence="2">
    <location>
        <begin position="104"/>
        <end position="117"/>
    </location>
</feature>
<protein>
    <submittedName>
        <fullName evidence="3">Uncharacterized protein</fullName>
    </submittedName>
</protein>
<sequence>MSIEDQIRNASANNERLLGILARTDYAAPALKQQIEYIRQLEATIARNNANLQKLAKQREKEHKDHRKYNESVTRRFLYKATGQKEKFAVKADKEEKEYFEALRSEHQAQDEREKLSRQMAEAQAGKAQLEPDASTHQTAQNDLDALYQSVFAGDTPGFPEEDTQEGLVQDVQGHYQQLESALKAEEQTLALLTQAAKVMAIAQNQVQEALSYSTGDIFGGGAVWDYLERSALGRAEMATHECYRLTQQAQALSSLVTPLPQINIAQGSIITDVFFDNIFTDLAFHQKIQASAVDLQRAAAVLRHNVQASQQRTADSKTQMIQISERLAEERQQLQKIRREIFSRLAQPPPAYEGQAPPGIEREE</sequence>
<keyword evidence="1" id="KW-0175">Coiled coil</keyword>
<dbReference type="PANTHER" id="PTHR21974:SF2">
    <property type="entry name" value="RE15880P"/>
    <property type="match status" value="1"/>
</dbReference>
<accession>A0A0N1HFW9</accession>
<dbReference type="PANTHER" id="PTHR21974">
    <property type="entry name" value="RE15880P"/>
    <property type="match status" value="1"/>
</dbReference>
<proteinExistence type="predicted"/>
<dbReference type="GeneID" id="28740643"/>
<evidence type="ECO:0000256" key="1">
    <source>
        <dbReference type="SAM" id="Coils"/>
    </source>
</evidence>
<reference evidence="3 4" key="1">
    <citation type="submission" date="2015-06" db="EMBL/GenBank/DDBJ databases">
        <title>Draft genome of the ant-associated black yeast Phialophora attae CBS 131958.</title>
        <authorList>
            <person name="Moreno L.F."/>
            <person name="Stielow B.J."/>
            <person name="de Hoog S."/>
            <person name="Vicente V.A."/>
            <person name="Weiss V.A."/>
            <person name="de Vries M."/>
            <person name="Cruz L.M."/>
            <person name="Souza E.M."/>
        </authorList>
    </citation>
    <scope>NUCLEOTIDE SEQUENCE [LARGE SCALE GENOMIC DNA]</scope>
    <source>
        <strain evidence="3 4">CBS 131958</strain>
    </source>
</reference>